<evidence type="ECO:0000313" key="12">
    <source>
        <dbReference type="EMBL" id="OXZ28431.1"/>
    </source>
</evidence>
<dbReference type="InterPro" id="IPR005144">
    <property type="entry name" value="ATP-cone_dom"/>
</dbReference>
<dbReference type="InterPro" id="IPR039718">
    <property type="entry name" value="Rrm1"/>
</dbReference>
<keyword evidence="7 10" id="KW-0215">Deoxyribonucleotide synthesis</keyword>
<dbReference type="GO" id="GO:0009263">
    <property type="term" value="P:deoxyribonucleotide biosynthetic process"/>
    <property type="evidence" value="ECO:0007669"/>
    <property type="project" value="UniProtKB-KW"/>
</dbReference>
<dbReference type="InterPro" id="IPR013509">
    <property type="entry name" value="RNR_lsu_N"/>
</dbReference>
<keyword evidence="3" id="KW-0021">Allosteric enzyme</keyword>
<dbReference type="NCBIfam" id="TIGR02506">
    <property type="entry name" value="NrdE_NrdA"/>
    <property type="match status" value="1"/>
</dbReference>
<evidence type="ECO:0000256" key="4">
    <source>
        <dbReference type="ARBA" id="ARBA00022741"/>
    </source>
</evidence>
<evidence type="ECO:0000256" key="9">
    <source>
        <dbReference type="PROSITE-ProRule" id="PRU00492"/>
    </source>
</evidence>
<dbReference type="UniPathway" id="UPA00326"/>
<dbReference type="InterPro" id="IPR013346">
    <property type="entry name" value="NrdE_NrdA_C"/>
</dbReference>
<dbReference type="Pfam" id="PF03477">
    <property type="entry name" value="ATP-cone"/>
    <property type="match status" value="1"/>
</dbReference>
<comment type="function">
    <text evidence="10">Provides the precursors necessary for DNA synthesis. Catalyzes the biosynthesis of deoxyribonucleotides from the corresponding ribonucleotides.</text>
</comment>
<dbReference type="EC" id="1.17.4.1" evidence="2 10"/>
<reference evidence="13" key="1">
    <citation type="submission" date="2017-04" db="EMBL/GenBank/DDBJ databases">
        <title>Finegoldia magna isolated from orthopedic joint implant-associated infections.</title>
        <authorList>
            <person name="Bjorklund S."/>
            <person name="Bruggemann H."/>
            <person name="Jensen A."/>
            <person name="Hellmark B."/>
            <person name="Soderquist B."/>
        </authorList>
    </citation>
    <scope>NUCLEOTIDE SEQUENCE [LARGE SCALE GENOMIC DNA]</scope>
    <source>
        <strain evidence="13">CCUG 54800</strain>
    </source>
</reference>
<dbReference type="PANTHER" id="PTHR11573">
    <property type="entry name" value="RIBONUCLEOSIDE-DIPHOSPHATE REDUCTASE LARGE CHAIN"/>
    <property type="match status" value="1"/>
</dbReference>
<dbReference type="GO" id="GO:0005524">
    <property type="term" value="F:ATP binding"/>
    <property type="evidence" value="ECO:0007669"/>
    <property type="project" value="UniProtKB-UniRule"/>
</dbReference>
<dbReference type="PRINTS" id="PR01183">
    <property type="entry name" value="RIBORDTASEM1"/>
</dbReference>
<comment type="caution">
    <text evidence="12">The sequence shown here is derived from an EMBL/GenBank/DDBJ whole genome shotgun (WGS) entry which is preliminary data.</text>
</comment>
<feature type="domain" description="ATP-cone" evidence="11">
    <location>
        <begin position="1"/>
        <end position="95"/>
    </location>
</feature>
<keyword evidence="5 9" id="KW-0067">ATP-binding</keyword>
<dbReference type="Gene3D" id="3.20.70.20">
    <property type="match status" value="1"/>
</dbReference>
<dbReference type="GO" id="GO:0004748">
    <property type="term" value="F:ribonucleoside-diphosphate reductase activity, thioredoxin disulfide as acceptor"/>
    <property type="evidence" value="ECO:0007669"/>
    <property type="project" value="UniProtKB-EC"/>
</dbReference>
<dbReference type="EMBL" id="NDYC01000010">
    <property type="protein sequence ID" value="OXZ28431.1"/>
    <property type="molecule type" value="Genomic_DNA"/>
</dbReference>
<dbReference type="Pfam" id="PF00317">
    <property type="entry name" value="Ribonuc_red_lgN"/>
    <property type="match status" value="1"/>
</dbReference>
<dbReference type="GO" id="GO:0005971">
    <property type="term" value="C:ribonucleoside-diphosphate reductase complex"/>
    <property type="evidence" value="ECO:0007669"/>
    <property type="project" value="TreeGrafter"/>
</dbReference>
<evidence type="ECO:0000256" key="3">
    <source>
        <dbReference type="ARBA" id="ARBA00022533"/>
    </source>
</evidence>
<name>A0A233V7Q9_FINMA</name>
<dbReference type="InterPro" id="IPR000788">
    <property type="entry name" value="RNR_lg_C"/>
</dbReference>
<keyword evidence="6 10" id="KW-0560">Oxidoreductase</keyword>
<dbReference type="SUPFAM" id="SSF51998">
    <property type="entry name" value="PFL-like glycyl radical enzymes"/>
    <property type="match status" value="1"/>
</dbReference>
<dbReference type="PANTHER" id="PTHR11573:SF6">
    <property type="entry name" value="RIBONUCLEOSIDE-DIPHOSPHATE REDUCTASE LARGE SUBUNIT"/>
    <property type="match status" value="1"/>
</dbReference>
<comment type="similarity">
    <text evidence="1 10">Belongs to the ribonucleoside diphosphate reductase large chain family.</text>
</comment>
<dbReference type="PROSITE" id="PS51161">
    <property type="entry name" value="ATP_CONE"/>
    <property type="match status" value="1"/>
</dbReference>
<dbReference type="Proteomes" id="UP000215413">
    <property type="component" value="Unassembled WGS sequence"/>
</dbReference>
<evidence type="ECO:0000256" key="7">
    <source>
        <dbReference type="ARBA" id="ARBA00023116"/>
    </source>
</evidence>
<sequence>MEIKKRDGNIVDFDRSKIKLAMKKAYASVGIYAEENELEAMAQEIENTIVNKYPKNHVVTVEEIQDLVELILIDHGQYKVVKSFILYRAKHTTDRKVIEEFERFITDEDVIEIIRYIQEHYDSTRYSIENLYLKFESFVKPNLSQYDMVNLLSKASGELVSKEAPNWEYIASLFMNYNLKQNIKKLEVQYDLQDFKSKIKFLDERGLYGSYIREVYTDDDIDELEKYIDDDRDKLFTFSALDLIIKRYLIKTHDNRVMESAQEMFMGIAMHLALKEKDRIHWAKKIYDNLSTLKVTVATPTMSNARKPFNQLSSCFIDTVPDTLEGIYRSINNFAQVSKHGGGMGLYFGKVRANGSDIRGFQGVAGGVIRWIKLANDTAVAVDQLGVRQGSVAVYLDVWHKDILEFLQLRTNNGDDRMKAHDVFPSVCYPDLFWKMVRDDIDGTWYMFDPHEISVKKGYNLEDYYGDEWEKRYNECVLDESISRRSIKVKDLVRLIIKSWTETGTPFTFNRDTVNRMNPNKHKGMIYSSNLCTEIMQNMSEIHSISETIETEDGDDIIVTKTKPGDFVVCNLASLVLGNIDVNNDEELEEVVETAVRGLDNVIDLNFYPLEYAKYTNKKYRPIGLGTSGYHHCLVKNNIMYSDVEKHLEFADKLYEKINYYAIKASNKIAKEKGSYEYFEGSDWENGEYFKIRDYNSEKWNELYHDIKKNGMRNGYLMAVAPTGSTSIIAGTTAAVDPVMSRYFLEEKKGTIVPRVAPGLSPQTFWLYENAHELDQNITVDATSIRQRHIDQGQSVNIYITTDYTMRTILNIYIRAWEKGIKSIYYVRSKSLEVEDCDSCSA</sequence>
<evidence type="ECO:0000256" key="2">
    <source>
        <dbReference type="ARBA" id="ARBA00012274"/>
    </source>
</evidence>
<dbReference type="RefSeq" id="WP_094205283.1">
    <property type="nucleotide sequence ID" value="NZ_NDYC01000010.1"/>
</dbReference>
<evidence type="ECO:0000256" key="6">
    <source>
        <dbReference type="ARBA" id="ARBA00023002"/>
    </source>
</evidence>
<organism evidence="12 13">
    <name type="scientific">Finegoldia magna</name>
    <name type="common">Peptostreptococcus magnus</name>
    <dbReference type="NCBI Taxonomy" id="1260"/>
    <lineage>
        <taxon>Bacteria</taxon>
        <taxon>Bacillati</taxon>
        <taxon>Bacillota</taxon>
        <taxon>Tissierellia</taxon>
        <taxon>Tissierellales</taxon>
        <taxon>Peptoniphilaceae</taxon>
        <taxon>Finegoldia</taxon>
    </lineage>
</organism>
<evidence type="ECO:0000259" key="11">
    <source>
        <dbReference type="PROSITE" id="PS51161"/>
    </source>
</evidence>
<protein>
    <recommendedName>
        <fullName evidence="2 10">Ribonucleoside-diphosphate reductase</fullName>
        <ecNumber evidence="2 10">1.17.4.1</ecNumber>
    </recommendedName>
</protein>
<keyword evidence="4 9" id="KW-0547">Nucleotide-binding</keyword>
<evidence type="ECO:0000256" key="5">
    <source>
        <dbReference type="ARBA" id="ARBA00022840"/>
    </source>
</evidence>
<dbReference type="Pfam" id="PF02867">
    <property type="entry name" value="Ribonuc_red_lgC"/>
    <property type="match status" value="1"/>
</dbReference>
<dbReference type="InterPro" id="IPR008926">
    <property type="entry name" value="RNR_R1-su_N"/>
</dbReference>
<dbReference type="PROSITE" id="PS00089">
    <property type="entry name" value="RIBORED_LARGE"/>
    <property type="match status" value="1"/>
</dbReference>
<gene>
    <name evidence="12" type="ORF">B9N49_01880</name>
</gene>
<comment type="catalytic activity">
    <reaction evidence="8 10">
        <text>a 2'-deoxyribonucleoside 5'-diphosphate + [thioredoxin]-disulfide + H2O = a ribonucleoside 5'-diphosphate + [thioredoxin]-dithiol</text>
        <dbReference type="Rhea" id="RHEA:23252"/>
        <dbReference type="Rhea" id="RHEA-COMP:10698"/>
        <dbReference type="Rhea" id="RHEA-COMP:10700"/>
        <dbReference type="ChEBI" id="CHEBI:15377"/>
        <dbReference type="ChEBI" id="CHEBI:29950"/>
        <dbReference type="ChEBI" id="CHEBI:50058"/>
        <dbReference type="ChEBI" id="CHEBI:57930"/>
        <dbReference type="ChEBI" id="CHEBI:73316"/>
        <dbReference type="EC" id="1.17.4.1"/>
    </reaction>
</comment>
<evidence type="ECO:0000256" key="10">
    <source>
        <dbReference type="RuleBase" id="RU003410"/>
    </source>
</evidence>
<evidence type="ECO:0000313" key="13">
    <source>
        <dbReference type="Proteomes" id="UP000215413"/>
    </source>
</evidence>
<dbReference type="SUPFAM" id="SSF48168">
    <property type="entry name" value="R1 subunit of ribonucleotide reductase, N-terminal domain"/>
    <property type="match status" value="1"/>
</dbReference>
<evidence type="ECO:0000256" key="1">
    <source>
        <dbReference type="ARBA" id="ARBA00010406"/>
    </source>
</evidence>
<accession>A0A233V7Q9</accession>
<evidence type="ECO:0000256" key="8">
    <source>
        <dbReference type="ARBA" id="ARBA00047754"/>
    </source>
</evidence>
<proteinExistence type="inferred from homology"/>
<dbReference type="CDD" id="cd01679">
    <property type="entry name" value="RNR_I"/>
    <property type="match status" value="1"/>
</dbReference>
<dbReference type="AlphaFoldDB" id="A0A233V7Q9"/>
<dbReference type="NCBIfam" id="NF009028">
    <property type="entry name" value="PRK12364.1"/>
    <property type="match status" value="1"/>
</dbReference>